<gene>
    <name evidence="7" type="ORF">POM88_040946</name>
</gene>
<dbReference type="AlphaFoldDB" id="A0AAD8M7U6"/>
<accession>A0AAD8M7U6</accession>
<dbReference type="InterPro" id="IPR007248">
    <property type="entry name" value="Mpv17_PMP22"/>
</dbReference>
<feature type="transmembrane region" description="Helical" evidence="6">
    <location>
        <begin position="102"/>
        <end position="125"/>
    </location>
</feature>
<reference evidence="7" key="1">
    <citation type="submission" date="2023-02" db="EMBL/GenBank/DDBJ databases">
        <title>Genome of toxic invasive species Heracleum sosnowskyi carries increased number of genes despite the absence of recent whole-genome duplications.</title>
        <authorList>
            <person name="Schelkunov M."/>
            <person name="Shtratnikova V."/>
            <person name="Makarenko M."/>
            <person name="Klepikova A."/>
            <person name="Omelchenko D."/>
            <person name="Novikova G."/>
            <person name="Obukhova E."/>
            <person name="Bogdanov V."/>
            <person name="Penin A."/>
            <person name="Logacheva M."/>
        </authorList>
    </citation>
    <scope>NUCLEOTIDE SEQUENCE</scope>
    <source>
        <strain evidence="7">Hsosn_3</strain>
        <tissue evidence="7">Leaf</tissue>
    </source>
</reference>
<proteinExistence type="inferred from homology"/>
<dbReference type="EMBL" id="JAUIZM010000009">
    <property type="protein sequence ID" value="KAK1365385.1"/>
    <property type="molecule type" value="Genomic_DNA"/>
</dbReference>
<comment type="subcellular location">
    <subcellularLocation>
        <location evidence="1">Membrane</location>
        <topology evidence="1">Multi-pass membrane protein</topology>
    </subcellularLocation>
</comment>
<evidence type="ECO:0000256" key="2">
    <source>
        <dbReference type="ARBA" id="ARBA00006824"/>
    </source>
</evidence>
<reference evidence="7" key="2">
    <citation type="submission" date="2023-05" db="EMBL/GenBank/DDBJ databases">
        <authorList>
            <person name="Schelkunov M.I."/>
        </authorList>
    </citation>
    <scope>NUCLEOTIDE SEQUENCE</scope>
    <source>
        <strain evidence="7">Hsosn_3</strain>
        <tissue evidence="7">Leaf</tissue>
    </source>
</reference>
<comment type="caution">
    <text evidence="7">The sequence shown here is derived from an EMBL/GenBank/DDBJ whole genome shotgun (WGS) entry which is preliminary data.</text>
</comment>
<organism evidence="7 8">
    <name type="scientific">Heracleum sosnowskyi</name>
    <dbReference type="NCBI Taxonomy" id="360622"/>
    <lineage>
        <taxon>Eukaryota</taxon>
        <taxon>Viridiplantae</taxon>
        <taxon>Streptophyta</taxon>
        <taxon>Embryophyta</taxon>
        <taxon>Tracheophyta</taxon>
        <taxon>Spermatophyta</taxon>
        <taxon>Magnoliopsida</taxon>
        <taxon>eudicotyledons</taxon>
        <taxon>Gunneridae</taxon>
        <taxon>Pentapetalae</taxon>
        <taxon>asterids</taxon>
        <taxon>campanulids</taxon>
        <taxon>Apiales</taxon>
        <taxon>Apiaceae</taxon>
        <taxon>Apioideae</taxon>
        <taxon>apioid superclade</taxon>
        <taxon>Tordylieae</taxon>
        <taxon>Tordyliinae</taxon>
        <taxon>Heracleum</taxon>
    </lineage>
</organism>
<dbReference type="GO" id="GO:0016020">
    <property type="term" value="C:membrane"/>
    <property type="evidence" value="ECO:0007669"/>
    <property type="project" value="UniProtKB-SubCell"/>
</dbReference>
<protein>
    <submittedName>
        <fullName evidence="7">Peroxisomal membrane protein pmp22</fullName>
    </submittedName>
</protein>
<sequence length="214" mass="24517">MLKLWKWYQNSLAVHPVKTQVISSGIIWGVGDIAAQSITHSTAKNLSHAHHEDEEFKISWKRVAITSLFGFGFVGPFGHFWYEGMDRFIRTSLKLQPNTARFVATKVAMDGLIFGPLDLLVFLSYMGYSSGKNTLQVKEDLKRDFLPAFILQGAAWPVLQIANFRYVPLRFQLLYVNMFCLVDSAFLSWLEQQQDASWKQFLTSSITSKGQERR</sequence>
<evidence type="ECO:0000313" key="8">
    <source>
        <dbReference type="Proteomes" id="UP001237642"/>
    </source>
</evidence>
<keyword evidence="4 6" id="KW-1133">Transmembrane helix</keyword>
<keyword evidence="5 6" id="KW-0472">Membrane</keyword>
<dbReference type="PANTHER" id="PTHR11266:SF111">
    <property type="entry name" value="PEROXISOMAL MEMBRANE 22 KDA (MPV17_PMP22) FAMILY PROTEIN"/>
    <property type="match status" value="1"/>
</dbReference>
<dbReference type="Pfam" id="PF04117">
    <property type="entry name" value="Mpv17_PMP22"/>
    <property type="match status" value="1"/>
</dbReference>
<evidence type="ECO:0000256" key="5">
    <source>
        <dbReference type="ARBA" id="ARBA00023136"/>
    </source>
</evidence>
<evidence type="ECO:0000256" key="3">
    <source>
        <dbReference type="ARBA" id="ARBA00022692"/>
    </source>
</evidence>
<evidence type="ECO:0000256" key="1">
    <source>
        <dbReference type="ARBA" id="ARBA00004141"/>
    </source>
</evidence>
<dbReference type="Proteomes" id="UP001237642">
    <property type="component" value="Unassembled WGS sequence"/>
</dbReference>
<evidence type="ECO:0000256" key="6">
    <source>
        <dbReference type="RuleBase" id="RU363053"/>
    </source>
</evidence>
<evidence type="ECO:0000256" key="4">
    <source>
        <dbReference type="ARBA" id="ARBA00022989"/>
    </source>
</evidence>
<keyword evidence="3 6" id="KW-0812">Transmembrane</keyword>
<dbReference type="PANTHER" id="PTHR11266">
    <property type="entry name" value="PEROXISOMAL MEMBRANE PROTEIN 2, PXMP2 MPV17"/>
    <property type="match status" value="1"/>
</dbReference>
<name>A0AAD8M7U6_9APIA</name>
<dbReference type="GO" id="GO:0005737">
    <property type="term" value="C:cytoplasm"/>
    <property type="evidence" value="ECO:0007669"/>
    <property type="project" value="TreeGrafter"/>
</dbReference>
<comment type="similarity">
    <text evidence="2 6">Belongs to the peroxisomal membrane protein PXMP2/4 family.</text>
</comment>
<feature type="transmembrane region" description="Helical" evidence="6">
    <location>
        <begin position="145"/>
        <end position="166"/>
    </location>
</feature>
<keyword evidence="8" id="KW-1185">Reference proteome</keyword>
<feature type="transmembrane region" description="Helical" evidence="6">
    <location>
        <begin position="63"/>
        <end position="82"/>
    </location>
</feature>
<evidence type="ECO:0000313" key="7">
    <source>
        <dbReference type="EMBL" id="KAK1365385.1"/>
    </source>
</evidence>